<dbReference type="InterPro" id="IPR008271">
    <property type="entry name" value="Ser/Thr_kinase_AS"/>
</dbReference>
<keyword evidence="9" id="KW-1185">Reference proteome</keyword>
<keyword evidence="8" id="KW-0723">Serine/threonine-protein kinase</keyword>
<dbReference type="SMART" id="SM00220">
    <property type="entry name" value="S_TKc"/>
    <property type="match status" value="1"/>
</dbReference>
<evidence type="ECO:0000256" key="3">
    <source>
        <dbReference type="ARBA" id="ARBA00022777"/>
    </source>
</evidence>
<dbReference type="GO" id="GO:0004674">
    <property type="term" value="F:protein serine/threonine kinase activity"/>
    <property type="evidence" value="ECO:0007669"/>
    <property type="project" value="UniProtKB-KW"/>
</dbReference>
<evidence type="ECO:0000256" key="6">
    <source>
        <dbReference type="SAM" id="MobiDB-lite"/>
    </source>
</evidence>
<dbReference type="CDD" id="cd14014">
    <property type="entry name" value="STKc_PknB_like"/>
    <property type="match status" value="1"/>
</dbReference>
<dbReference type="SUPFAM" id="SSF56112">
    <property type="entry name" value="Protein kinase-like (PK-like)"/>
    <property type="match status" value="1"/>
</dbReference>
<evidence type="ECO:0000313" key="9">
    <source>
        <dbReference type="Proteomes" id="UP000064967"/>
    </source>
</evidence>
<dbReference type="Gene3D" id="3.30.200.20">
    <property type="entry name" value="Phosphorylase Kinase, domain 1"/>
    <property type="match status" value="1"/>
</dbReference>
<keyword evidence="1" id="KW-0808">Transferase</keyword>
<dbReference type="Gene3D" id="1.10.510.10">
    <property type="entry name" value="Transferase(Phosphotransferase) domain 1"/>
    <property type="match status" value="1"/>
</dbReference>
<feature type="compositionally biased region" description="Low complexity" evidence="6">
    <location>
        <begin position="156"/>
        <end position="174"/>
    </location>
</feature>
<proteinExistence type="predicted"/>
<evidence type="ECO:0000256" key="2">
    <source>
        <dbReference type="ARBA" id="ARBA00022741"/>
    </source>
</evidence>
<dbReference type="PROSITE" id="PS50011">
    <property type="entry name" value="PROTEIN_KINASE_DOM"/>
    <property type="match status" value="1"/>
</dbReference>
<feature type="domain" description="Protein kinase" evidence="7">
    <location>
        <begin position="19"/>
        <end position="302"/>
    </location>
</feature>
<evidence type="ECO:0000313" key="8">
    <source>
        <dbReference type="EMBL" id="AKU99807.1"/>
    </source>
</evidence>
<reference evidence="8 9" key="1">
    <citation type="submission" date="2015-08" db="EMBL/GenBank/DDBJ databases">
        <authorList>
            <person name="Babu N.S."/>
            <person name="Beckwith C.J."/>
            <person name="Beseler K.G."/>
            <person name="Brison A."/>
            <person name="Carone J.V."/>
            <person name="Caskin T.P."/>
            <person name="Diamond M."/>
            <person name="Durham M.E."/>
            <person name="Foxe J.M."/>
            <person name="Go M."/>
            <person name="Henderson B.A."/>
            <person name="Jones I.B."/>
            <person name="McGettigan J.A."/>
            <person name="Micheletti S.J."/>
            <person name="Nasrallah M.E."/>
            <person name="Ortiz D."/>
            <person name="Piller C.R."/>
            <person name="Privatt S.R."/>
            <person name="Schneider S.L."/>
            <person name="Sharp S."/>
            <person name="Smith T.C."/>
            <person name="Stanton J.D."/>
            <person name="Ullery H.E."/>
            <person name="Wilson R.J."/>
            <person name="Serrano M.G."/>
            <person name="Buck G."/>
            <person name="Lee V."/>
            <person name="Wang Y."/>
            <person name="Carvalho R."/>
            <person name="Voegtly L."/>
            <person name="Shi R."/>
            <person name="Duckworth R."/>
            <person name="Johnson A."/>
            <person name="Loviza R."/>
            <person name="Walstead R."/>
            <person name="Shah Z."/>
            <person name="Kiflezghi M."/>
            <person name="Wade K."/>
            <person name="Ball S.L."/>
            <person name="Bradley K.W."/>
            <person name="Asai D.J."/>
            <person name="Bowman C.A."/>
            <person name="Russell D.A."/>
            <person name="Pope W.H."/>
            <person name="Jacobs-Sera D."/>
            <person name="Hendrix R.W."/>
            <person name="Hatfull G.F."/>
        </authorList>
    </citation>
    <scope>NUCLEOTIDE SEQUENCE [LARGE SCALE GENOMIC DNA]</scope>
    <source>
        <strain evidence="8 9">DSM 27648</strain>
    </source>
</reference>
<dbReference type="InterPro" id="IPR017441">
    <property type="entry name" value="Protein_kinase_ATP_BS"/>
</dbReference>
<dbReference type="STRING" id="1391654.AKJ09_06471"/>
<keyword evidence="2 5" id="KW-0547">Nucleotide-binding</keyword>
<dbReference type="InterPro" id="IPR011009">
    <property type="entry name" value="Kinase-like_dom_sf"/>
</dbReference>
<sequence>MMVATAGSRPIRAPALTKYDVLEELGHGGMATVYRANDKRLGRDVAIKVLHPHLKESSEIAHRFAAEAKAVAKLRHPNIVEVFDVSSEDEPEQYLVVELVRGETLRKLLQQRGALPPEIAAALAAELLAALAHAHAQGVVHRDVKPENVLLELRPPRSLGSGPSSDPTSTPVSSKESDRFAVKLTDFGIAKLLDAQGVTSTGQVLGSPAHMAPEQIEGGEVDGRADVFGLGVLLYECMVGHLPFEGNNPAQVLRRVLDGIYPNAEREKPTIGKPWSQILDQALAREPESRFDDAQIMRDAIVAELARLGYTSPREELEAYFDDPEAWTTRHDETIIGRLCKLGGEARKRGDAVSAAADYNRALAYAPADPQLLRIVSTMHRAEARMRLVRRTGPLLVVVVALGAGSFFVARALKGKPEGPFVPKPVESVAVAERPSEAPPVASVPTSPSATAVSSARPVIPVVLHPRGGQDAGPVARAKRKLTFASVQPPAGVWASIDGATSFEPYTGMSVDIDGEHHVLSLSCKSPFTNKELCVPETRDIAAGEKEQSLDVRLRILPARLLVDGDPTHSYRIEEMPNTPVAAGAVTSIPMSKGSDEITVVDSIDPTKRRKVRLEPGKQETVSFK</sequence>
<evidence type="ECO:0000259" key="7">
    <source>
        <dbReference type="PROSITE" id="PS50011"/>
    </source>
</evidence>
<keyword evidence="3 8" id="KW-0418">Kinase</keyword>
<dbReference type="EMBL" id="CP012333">
    <property type="protein sequence ID" value="AKU99807.1"/>
    <property type="molecule type" value="Genomic_DNA"/>
</dbReference>
<organism evidence="8 9">
    <name type="scientific">Labilithrix luteola</name>
    <dbReference type="NCBI Taxonomy" id="1391654"/>
    <lineage>
        <taxon>Bacteria</taxon>
        <taxon>Pseudomonadati</taxon>
        <taxon>Myxococcota</taxon>
        <taxon>Polyangia</taxon>
        <taxon>Polyangiales</taxon>
        <taxon>Labilitrichaceae</taxon>
        <taxon>Labilithrix</taxon>
    </lineage>
</organism>
<feature type="region of interest" description="Disordered" evidence="6">
    <location>
        <begin position="596"/>
        <end position="625"/>
    </location>
</feature>
<evidence type="ECO:0000256" key="5">
    <source>
        <dbReference type="PROSITE-ProRule" id="PRU10141"/>
    </source>
</evidence>
<dbReference type="AlphaFoldDB" id="A0A0K1Q255"/>
<evidence type="ECO:0000256" key="1">
    <source>
        <dbReference type="ARBA" id="ARBA00022679"/>
    </source>
</evidence>
<dbReference type="Pfam" id="PF00069">
    <property type="entry name" value="Pkinase"/>
    <property type="match status" value="1"/>
</dbReference>
<name>A0A0K1Q255_9BACT</name>
<keyword evidence="4 5" id="KW-0067">ATP-binding</keyword>
<gene>
    <name evidence="8" type="ORF">AKJ09_06471</name>
</gene>
<dbReference type="Proteomes" id="UP000064967">
    <property type="component" value="Chromosome"/>
</dbReference>
<dbReference type="GO" id="GO:0005524">
    <property type="term" value="F:ATP binding"/>
    <property type="evidence" value="ECO:0007669"/>
    <property type="project" value="UniProtKB-UniRule"/>
</dbReference>
<accession>A0A0K1Q255</accession>
<dbReference type="PROSITE" id="PS00107">
    <property type="entry name" value="PROTEIN_KINASE_ATP"/>
    <property type="match status" value="1"/>
</dbReference>
<dbReference type="InterPro" id="IPR000719">
    <property type="entry name" value="Prot_kinase_dom"/>
</dbReference>
<dbReference type="PANTHER" id="PTHR43289:SF6">
    <property type="entry name" value="SERINE_THREONINE-PROTEIN KINASE NEKL-3"/>
    <property type="match status" value="1"/>
</dbReference>
<dbReference type="PANTHER" id="PTHR43289">
    <property type="entry name" value="MITOGEN-ACTIVATED PROTEIN KINASE KINASE KINASE 20-RELATED"/>
    <property type="match status" value="1"/>
</dbReference>
<protein>
    <submittedName>
        <fullName evidence="8">Serine/threonine protein kinase</fullName>
    </submittedName>
</protein>
<dbReference type="PROSITE" id="PS00108">
    <property type="entry name" value="PROTEIN_KINASE_ST"/>
    <property type="match status" value="1"/>
</dbReference>
<dbReference type="KEGG" id="llu:AKJ09_06471"/>
<feature type="binding site" evidence="5">
    <location>
        <position position="48"/>
    </location>
    <ligand>
        <name>ATP</name>
        <dbReference type="ChEBI" id="CHEBI:30616"/>
    </ligand>
</feature>
<evidence type="ECO:0000256" key="4">
    <source>
        <dbReference type="ARBA" id="ARBA00022840"/>
    </source>
</evidence>
<feature type="region of interest" description="Disordered" evidence="6">
    <location>
        <begin position="153"/>
        <end position="177"/>
    </location>
</feature>